<accession>A0A927K5G7</accession>
<keyword evidence="3" id="KW-0949">S-adenosyl-L-methionine</keyword>
<name>A0A927K5G7_9ACTN</name>
<proteinExistence type="predicted"/>
<dbReference type="PANTHER" id="PTHR43464">
    <property type="entry name" value="METHYLTRANSFERASE"/>
    <property type="match status" value="1"/>
</dbReference>
<reference evidence="5" key="1">
    <citation type="submission" date="2020-09" db="EMBL/GenBank/DDBJ databases">
        <title>Nocardioides sp. strain MJB4 16S ribosomal RNA gene Genome sequencing and assembly.</title>
        <authorList>
            <person name="Kim I."/>
        </authorList>
    </citation>
    <scope>NUCLEOTIDE SEQUENCE</scope>
    <source>
        <strain evidence="5">MJB4</strain>
    </source>
</reference>
<evidence type="ECO:0000256" key="1">
    <source>
        <dbReference type="ARBA" id="ARBA00022603"/>
    </source>
</evidence>
<keyword evidence="1 5" id="KW-0489">Methyltransferase</keyword>
<evidence type="ECO:0000256" key="2">
    <source>
        <dbReference type="ARBA" id="ARBA00022679"/>
    </source>
</evidence>
<evidence type="ECO:0000256" key="3">
    <source>
        <dbReference type="ARBA" id="ARBA00022691"/>
    </source>
</evidence>
<evidence type="ECO:0000313" key="5">
    <source>
        <dbReference type="EMBL" id="MBD8868075.1"/>
    </source>
</evidence>
<feature type="domain" description="Methyltransferase" evidence="4">
    <location>
        <begin position="47"/>
        <end position="138"/>
    </location>
</feature>
<protein>
    <submittedName>
        <fullName evidence="5">Class I SAM-dependent methyltransferase</fullName>
    </submittedName>
</protein>
<dbReference type="CDD" id="cd02440">
    <property type="entry name" value="AdoMet_MTases"/>
    <property type="match status" value="1"/>
</dbReference>
<dbReference type="Gene3D" id="3.40.50.150">
    <property type="entry name" value="Vaccinia Virus protein VP39"/>
    <property type="match status" value="1"/>
</dbReference>
<dbReference type="GO" id="GO:0032259">
    <property type="term" value="P:methylation"/>
    <property type="evidence" value="ECO:0007669"/>
    <property type="project" value="UniProtKB-KW"/>
</dbReference>
<evidence type="ECO:0000259" key="4">
    <source>
        <dbReference type="Pfam" id="PF13649"/>
    </source>
</evidence>
<sequence length="191" mass="20378">MTRWFAEWSERDRAAYASRFEKLAAAGHDIDGEARLVDALAARGSRILDAGCGAGRVAHALAVRGHDVLGVDADPGLIEAGRAQHPGLPLEHGDLLELTPEHGPFDLVVAAGNVLVYLEPGTERAVLAALAAVLRPGGRAVFGFATDRDYTLDALDADARAVGWALEHRFATWEADAWTDSADWAVSVFRA</sequence>
<dbReference type="Pfam" id="PF13649">
    <property type="entry name" value="Methyltransf_25"/>
    <property type="match status" value="1"/>
</dbReference>
<dbReference type="RefSeq" id="WP_192139430.1">
    <property type="nucleotide sequence ID" value="NZ_JACYXZ010000001.1"/>
</dbReference>
<dbReference type="AlphaFoldDB" id="A0A927K5G7"/>
<keyword evidence="6" id="KW-1185">Reference proteome</keyword>
<comment type="caution">
    <text evidence="5">The sequence shown here is derived from an EMBL/GenBank/DDBJ whole genome shotgun (WGS) entry which is preliminary data.</text>
</comment>
<keyword evidence="2" id="KW-0808">Transferase</keyword>
<gene>
    <name evidence="5" type="ORF">IE331_00410</name>
</gene>
<organism evidence="5 6">
    <name type="scientific">Nocardioides donggukensis</name>
    <dbReference type="NCBI Taxonomy" id="2774019"/>
    <lineage>
        <taxon>Bacteria</taxon>
        <taxon>Bacillati</taxon>
        <taxon>Actinomycetota</taxon>
        <taxon>Actinomycetes</taxon>
        <taxon>Propionibacteriales</taxon>
        <taxon>Nocardioidaceae</taxon>
        <taxon>Nocardioides</taxon>
    </lineage>
</organism>
<dbReference type="Proteomes" id="UP000616839">
    <property type="component" value="Unassembled WGS sequence"/>
</dbReference>
<dbReference type="GO" id="GO:0008168">
    <property type="term" value="F:methyltransferase activity"/>
    <property type="evidence" value="ECO:0007669"/>
    <property type="project" value="UniProtKB-KW"/>
</dbReference>
<dbReference type="PANTHER" id="PTHR43464:SF19">
    <property type="entry name" value="UBIQUINONE BIOSYNTHESIS O-METHYLTRANSFERASE, MITOCHONDRIAL"/>
    <property type="match status" value="1"/>
</dbReference>
<dbReference type="InterPro" id="IPR041698">
    <property type="entry name" value="Methyltransf_25"/>
</dbReference>
<evidence type="ECO:0000313" key="6">
    <source>
        <dbReference type="Proteomes" id="UP000616839"/>
    </source>
</evidence>
<dbReference type="InterPro" id="IPR029063">
    <property type="entry name" value="SAM-dependent_MTases_sf"/>
</dbReference>
<dbReference type="EMBL" id="JACYXZ010000001">
    <property type="protein sequence ID" value="MBD8868075.1"/>
    <property type="molecule type" value="Genomic_DNA"/>
</dbReference>
<dbReference type="SUPFAM" id="SSF53335">
    <property type="entry name" value="S-adenosyl-L-methionine-dependent methyltransferases"/>
    <property type="match status" value="1"/>
</dbReference>